<dbReference type="EMBL" id="QXGE01001218">
    <property type="protein sequence ID" value="KAE9295885.1"/>
    <property type="molecule type" value="Genomic_DNA"/>
</dbReference>
<feature type="transmembrane region" description="Helical" evidence="1">
    <location>
        <begin position="154"/>
        <end position="182"/>
    </location>
</feature>
<evidence type="ECO:0000313" key="3">
    <source>
        <dbReference type="EMBL" id="KAE9295885.1"/>
    </source>
</evidence>
<keyword evidence="1" id="KW-0812">Transmembrane</keyword>
<evidence type="ECO:0000313" key="4">
    <source>
        <dbReference type="Proteomes" id="UP000437068"/>
    </source>
</evidence>
<protein>
    <submittedName>
        <fullName evidence="3">Uncharacterized protein</fullName>
    </submittedName>
</protein>
<name>A0A6A4CY64_9STRA</name>
<evidence type="ECO:0000313" key="2">
    <source>
        <dbReference type="EMBL" id="KAE9208436.1"/>
    </source>
</evidence>
<keyword evidence="1" id="KW-1133">Transmembrane helix</keyword>
<dbReference type="EMBL" id="QXGC01001210">
    <property type="protein sequence ID" value="KAE9208436.1"/>
    <property type="molecule type" value="Genomic_DNA"/>
</dbReference>
<evidence type="ECO:0000256" key="1">
    <source>
        <dbReference type="SAM" id="Phobius"/>
    </source>
</evidence>
<organism evidence="3 4">
    <name type="scientific">Phytophthora fragariae</name>
    <dbReference type="NCBI Taxonomy" id="53985"/>
    <lineage>
        <taxon>Eukaryota</taxon>
        <taxon>Sar</taxon>
        <taxon>Stramenopiles</taxon>
        <taxon>Oomycota</taxon>
        <taxon>Peronosporomycetes</taxon>
        <taxon>Peronosporales</taxon>
        <taxon>Peronosporaceae</taxon>
        <taxon>Phytophthora</taxon>
    </lineage>
</organism>
<sequence length="266" mass="30319">MQNTPSLKTTGVLMAVKSIQMSISLYDIEQVVQRMRALRKQRGVTKVVAVQEKHRNSSVDANGAVPHKRTGSRISSSPLFALIQASTRKMSRTIHPFNQIHTKPQRSHGLLAAIAPLLAEFIDDDQRGASKDTVDGATASNTVKYRYVRELRRVLYITEFVMLVNYVEVVIPLIFSAYLFAIHHLPNRAYYEMVAEMTTTDFAVHCSILQISAFHQLSFVLEKQWNQVQNQMIVWVFYNVQSSLQHFGSDYTFKVLWLRTNATPSN</sequence>
<evidence type="ECO:0000313" key="5">
    <source>
        <dbReference type="Proteomes" id="UP000476176"/>
    </source>
</evidence>
<comment type="caution">
    <text evidence="3">The sequence shown here is derived from an EMBL/GenBank/DDBJ whole genome shotgun (WGS) entry which is preliminary data.</text>
</comment>
<dbReference type="AlphaFoldDB" id="A0A6A4CY64"/>
<proteinExistence type="predicted"/>
<accession>A0A6A4CY64</accession>
<keyword evidence="1" id="KW-0472">Membrane</keyword>
<dbReference type="Proteomes" id="UP000437068">
    <property type="component" value="Unassembled WGS sequence"/>
</dbReference>
<reference evidence="3 4" key="1">
    <citation type="submission" date="2018-08" db="EMBL/GenBank/DDBJ databases">
        <title>Genomic investigation of the strawberry pathogen Phytophthora fragariae indicates pathogenicity is determined by transcriptional variation in three key races.</title>
        <authorList>
            <person name="Adams T.M."/>
            <person name="Armitage A.D."/>
            <person name="Sobczyk M.K."/>
            <person name="Bates H.J."/>
            <person name="Dunwell J.M."/>
            <person name="Nellist C.F."/>
            <person name="Harrison R.J."/>
        </authorList>
    </citation>
    <scope>NUCLEOTIDE SEQUENCE [LARGE SCALE GENOMIC DNA]</scope>
    <source>
        <strain evidence="3 4">A4</strain>
        <strain evidence="2 5">BC-23</strain>
    </source>
</reference>
<gene>
    <name evidence="3" type="ORF">PF001_g17115</name>
    <name evidence="2" type="ORF">PF004_g16763</name>
</gene>
<dbReference type="Proteomes" id="UP000476176">
    <property type="component" value="Unassembled WGS sequence"/>
</dbReference>